<dbReference type="SMART" id="SM00382">
    <property type="entry name" value="AAA"/>
    <property type="match status" value="2"/>
</dbReference>
<dbReference type="GO" id="GO:0015833">
    <property type="term" value="P:peptide transport"/>
    <property type="evidence" value="ECO:0007669"/>
    <property type="project" value="InterPro"/>
</dbReference>
<dbReference type="Pfam" id="PF00005">
    <property type="entry name" value="ABC_tran"/>
    <property type="match status" value="2"/>
</dbReference>
<evidence type="ECO:0000313" key="8">
    <source>
        <dbReference type="Proteomes" id="UP000195106"/>
    </source>
</evidence>
<dbReference type="InterPro" id="IPR027417">
    <property type="entry name" value="P-loop_NTPase"/>
</dbReference>
<reference evidence="7 8" key="1">
    <citation type="submission" date="2016-08" db="EMBL/GenBank/DDBJ databases">
        <title>Genome sequence of Clavibacter michiganensis spp. strain CASJ009.</title>
        <authorList>
            <person name="Thapa S.P."/>
            <person name="Coaker G."/>
        </authorList>
    </citation>
    <scope>NUCLEOTIDE SEQUENCE [LARGE SCALE GENOMIC DNA]</scope>
    <source>
        <strain evidence="7">CASJ009</strain>
    </source>
</reference>
<dbReference type="PANTHER" id="PTHR43776">
    <property type="entry name" value="TRANSPORT ATP-BINDING PROTEIN"/>
    <property type="match status" value="1"/>
</dbReference>
<feature type="region of interest" description="Disordered" evidence="5">
    <location>
        <begin position="543"/>
        <end position="573"/>
    </location>
</feature>
<dbReference type="InterPro" id="IPR013563">
    <property type="entry name" value="Oligopep_ABC_C"/>
</dbReference>
<evidence type="ECO:0000256" key="3">
    <source>
        <dbReference type="ARBA" id="ARBA00022741"/>
    </source>
</evidence>
<feature type="compositionally biased region" description="Low complexity" evidence="5">
    <location>
        <begin position="547"/>
        <end position="558"/>
    </location>
</feature>
<keyword evidence="3" id="KW-0547">Nucleotide-binding</keyword>
<evidence type="ECO:0000256" key="1">
    <source>
        <dbReference type="ARBA" id="ARBA00005417"/>
    </source>
</evidence>
<dbReference type="GO" id="GO:0016887">
    <property type="term" value="F:ATP hydrolysis activity"/>
    <property type="evidence" value="ECO:0007669"/>
    <property type="project" value="InterPro"/>
</dbReference>
<feature type="domain" description="ABC transporter" evidence="6">
    <location>
        <begin position="292"/>
        <end position="537"/>
    </location>
</feature>
<comment type="caution">
    <text evidence="7">The sequence shown here is derived from an EMBL/GenBank/DDBJ whole genome shotgun (WGS) entry which is preliminary data.</text>
</comment>
<dbReference type="InterPro" id="IPR050319">
    <property type="entry name" value="ABC_transp_ATP-bind"/>
</dbReference>
<dbReference type="Proteomes" id="UP000195106">
    <property type="component" value="Unassembled WGS sequence"/>
</dbReference>
<dbReference type="GO" id="GO:0055085">
    <property type="term" value="P:transmembrane transport"/>
    <property type="evidence" value="ECO:0007669"/>
    <property type="project" value="UniProtKB-ARBA"/>
</dbReference>
<evidence type="ECO:0000256" key="4">
    <source>
        <dbReference type="ARBA" id="ARBA00022840"/>
    </source>
</evidence>
<feature type="compositionally biased region" description="Basic and acidic residues" evidence="5">
    <location>
        <begin position="564"/>
        <end position="573"/>
    </location>
</feature>
<dbReference type="GO" id="GO:0005524">
    <property type="term" value="F:ATP binding"/>
    <property type="evidence" value="ECO:0007669"/>
    <property type="project" value="UniProtKB-KW"/>
</dbReference>
<dbReference type="NCBIfam" id="NF008453">
    <property type="entry name" value="PRK11308.1"/>
    <property type="match status" value="2"/>
</dbReference>
<proteinExistence type="inferred from homology"/>
<dbReference type="PROSITE" id="PS00211">
    <property type="entry name" value="ABC_TRANSPORTER_1"/>
    <property type="match status" value="2"/>
</dbReference>
<dbReference type="PROSITE" id="PS50893">
    <property type="entry name" value="ABC_TRANSPORTER_2"/>
    <property type="match status" value="2"/>
</dbReference>
<evidence type="ECO:0000259" key="6">
    <source>
        <dbReference type="PROSITE" id="PS50893"/>
    </source>
</evidence>
<name>A0A251XV79_9MICO</name>
<protein>
    <submittedName>
        <fullName evidence="7">Glutathione import ATP-binding protein GsiA</fullName>
    </submittedName>
</protein>
<evidence type="ECO:0000256" key="2">
    <source>
        <dbReference type="ARBA" id="ARBA00022448"/>
    </source>
</evidence>
<dbReference type="InterPro" id="IPR003439">
    <property type="entry name" value="ABC_transporter-like_ATP-bd"/>
</dbReference>
<dbReference type="CDD" id="cd03257">
    <property type="entry name" value="ABC_NikE_OppD_transporters"/>
    <property type="match status" value="2"/>
</dbReference>
<dbReference type="AlphaFoldDB" id="A0A251XV79"/>
<evidence type="ECO:0000256" key="5">
    <source>
        <dbReference type="SAM" id="MobiDB-lite"/>
    </source>
</evidence>
<accession>A0A251XV79</accession>
<dbReference type="Gene3D" id="3.40.50.300">
    <property type="entry name" value="P-loop containing nucleotide triphosphate hydrolases"/>
    <property type="match status" value="2"/>
</dbReference>
<comment type="similarity">
    <text evidence="1">Belongs to the ABC transporter superfamily.</text>
</comment>
<dbReference type="InterPro" id="IPR003593">
    <property type="entry name" value="AAA+_ATPase"/>
</dbReference>
<keyword evidence="2" id="KW-0813">Transport</keyword>
<dbReference type="PANTHER" id="PTHR43776:SF7">
    <property type="entry name" value="D,D-DIPEPTIDE TRANSPORT ATP-BINDING PROTEIN DDPF-RELATED"/>
    <property type="match status" value="1"/>
</dbReference>
<dbReference type="NCBIfam" id="NF007739">
    <property type="entry name" value="PRK10419.1"/>
    <property type="match status" value="2"/>
</dbReference>
<sequence length="573" mass="60802">MSDPTSPPASAPASPLLAVRDLRVDYRTAAGARTAVDGVSFEVAAGRVTALVGESGSGKSSIAQAVVGLLAQNGTIAGGSVALRGTELVGIGESRLRGIRGRRIGLVPQDPGSSLDPVATIGQSVAEGLRIHGSRDRRRNRARVLDLLERVGIDDPETRARQYPHELSGGMRQRVLIAAAIALEPELIIADEPTSALDVTVQRRVLDLLDRLRAETGVGVLMITHDLAVAAERADDVVVLQRGRVQEQGPAARVLAAPTSPYTRALLADAPSFRQVVERRPAVVERDAPPLVEVVGLRREFRRRGSAPLVAVDGVSFAVPRGTTHAIVGESGSGKTTTGRAIAGFDRPTAGTVRIGGVDVTALRGRALRESRRTVQLVHQNPFGSLDPRQTVAQIVREPLLNFPGGGDAASRREAVAEHLRLVDLPPETADRHPRELSGGQRQRVAIARALILRPELVVLDEAVSALDVTVQAQVLRLLARLQSELGLTYVFISHDLAVVRQIADTVSVLRRGRQVEGGRVDDVFHDPQHEYTRELIRAIPGGGPTAPGTAGTALPGLSGTARAAREDEGARA</sequence>
<dbReference type="Pfam" id="PF08352">
    <property type="entry name" value="oligo_HPY"/>
    <property type="match status" value="2"/>
</dbReference>
<keyword evidence="4 7" id="KW-0067">ATP-binding</keyword>
<evidence type="ECO:0000313" key="7">
    <source>
        <dbReference type="EMBL" id="OUE09472.1"/>
    </source>
</evidence>
<gene>
    <name evidence="7" type="primary">gsiA_3</name>
    <name evidence="7" type="ORF">CMsap09_11050</name>
</gene>
<feature type="domain" description="ABC transporter" evidence="6">
    <location>
        <begin position="19"/>
        <end position="267"/>
    </location>
</feature>
<dbReference type="InterPro" id="IPR017871">
    <property type="entry name" value="ABC_transporter-like_CS"/>
</dbReference>
<dbReference type="FunFam" id="3.40.50.300:FF:000016">
    <property type="entry name" value="Oligopeptide ABC transporter ATP-binding component"/>
    <property type="match status" value="1"/>
</dbReference>
<organism evidence="7 8">
    <name type="scientific">Clavibacter michiganensis</name>
    <dbReference type="NCBI Taxonomy" id="28447"/>
    <lineage>
        <taxon>Bacteria</taxon>
        <taxon>Bacillati</taxon>
        <taxon>Actinomycetota</taxon>
        <taxon>Actinomycetes</taxon>
        <taxon>Micrococcales</taxon>
        <taxon>Microbacteriaceae</taxon>
        <taxon>Clavibacter</taxon>
    </lineage>
</organism>
<dbReference type="EMBL" id="MDHJ01000001">
    <property type="protein sequence ID" value="OUE09472.1"/>
    <property type="molecule type" value="Genomic_DNA"/>
</dbReference>
<dbReference type="SUPFAM" id="SSF52540">
    <property type="entry name" value="P-loop containing nucleoside triphosphate hydrolases"/>
    <property type="match status" value="2"/>
</dbReference>